<gene>
    <name evidence="2" type="ORF">NDU88_002844</name>
</gene>
<feature type="compositionally biased region" description="Gly residues" evidence="1">
    <location>
        <begin position="146"/>
        <end position="157"/>
    </location>
</feature>
<reference evidence="2" key="1">
    <citation type="journal article" date="2022" name="bioRxiv">
        <title>Sequencing and chromosome-scale assembly of the giantPleurodeles waltlgenome.</title>
        <authorList>
            <person name="Brown T."/>
            <person name="Elewa A."/>
            <person name="Iarovenko S."/>
            <person name="Subramanian E."/>
            <person name="Araus A.J."/>
            <person name="Petzold A."/>
            <person name="Susuki M."/>
            <person name="Suzuki K.-i.T."/>
            <person name="Hayashi T."/>
            <person name="Toyoda A."/>
            <person name="Oliveira C."/>
            <person name="Osipova E."/>
            <person name="Leigh N.D."/>
            <person name="Simon A."/>
            <person name="Yun M.H."/>
        </authorList>
    </citation>
    <scope>NUCLEOTIDE SEQUENCE</scope>
    <source>
        <strain evidence="2">20211129_DDA</strain>
        <tissue evidence="2">Liver</tissue>
    </source>
</reference>
<comment type="caution">
    <text evidence="2">The sequence shown here is derived from an EMBL/GenBank/DDBJ whole genome shotgun (WGS) entry which is preliminary data.</text>
</comment>
<evidence type="ECO:0000256" key="1">
    <source>
        <dbReference type="SAM" id="MobiDB-lite"/>
    </source>
</evidence>
<feature type="compositionally biased region" description="Basic residues" evidence="1">
    <location>
        <begin position="73"/>
        <end position="85"/>
    </location>
</feature>
<organism evidence="2 3">
    <name type="scientific">Pleurodeles waltl</name>
    <name type="common">Iberian ribbed newt</name>
    <dbReference type="NCBI Taxonomy" id="8319"/>
    <lineage>
        <taxon>Eukaryota</taxon>
        <taxon>Metazoa</taxon>
        <taxon>Chordata</taxon>
        <taxon>Craniata</taxon>
        <taxon>Vertebrata</taxon>
        <taxon>Euteleostomi</taxon>
        <taxon>Amphibia</taxon>
        <taxon>Batrachia</taxon>
        <taxon>Caudata</taxon>
        <taxon>Salamandroidea</taxon>
        <taxon>Salamandridae</taxon>
        <taxon>Pleurodelinae</taxon>
        <taxon>Pleurodeles</taxon>
    </lineage>
</organism>
<evidence type="ECO:0000313" key="2">
    <source>
        <dbReference type="EMBL" id="KAJ1186059.1"/>
    </source>
</evidence>
<dbReference type="Proteomes" id="UP001066276">
    <property type="component" value="Chromosome 3_1"/>
</dbReference>
<dbReference type="AlphaFoldDB" id="A0AAV7UCD7"/>
<dbReference type="EMBL" id="JANPWB010000005">
    <property type="protein sequence ID" value="KAJ1186059.1"/>
    <property type="molecule type" value="Genomic_DNA"/>
</dbReference>
<feature type="region of interest" description="Disordered" evidence="1">
    <location>
        <begin position="73"/>
        <end position="157"/>
    </location>
</feature>
<accession>A0AAV7UCD7</accession>
<evidence type="ECO:0000313" key="3">
    <source>
        <dbReference type="Proteomes" id="UP001066276"/>
    </source>
</evidence>
<keyword evidence="3" id="KW-1185">Reference proteome</keyword>
<feature type="compositionally biased region" description="Low complexity" evidence="1">
    <location>
        <begin position="86"/>
        <end position="96"/>
    </location>
</feature>
<sequence length="157" mass="16263">MQDEKVLKAVVLLQQASRLDLLKDEAVALGRPARRASAGVAAAVAACSPPRAERGQVRGGFLVAALRGVSRVGKGRAGRRARRPASPRASPKVSASWESARRVREGPQKVARPQGRGVLKATALQARAAGKGEGQLGNKGRKGTGAVRGVGESGFLD</sequence>
<protein>
    <submittedName>
        <fullName evidence="2">Uncharacterized protein</fullName>
    </submittedName>
</protein>
<name>A0AAV7UCD7_PLEWA</name>
<proteinExistence type="predicted"/>